<name>A0A2D6YM43_9DELT</name>
<gene>
    <name evidence="2" type="ORF">CMN54_12370</name>
</gene>
<dbReference type="InterPro" id="IPR052018">
    <property type="entry name" value="PHP_domain"/>
</dbReference>
<dbReference type="GO" id="GO:0035312">
    <property type="term" value="F:5'-3' DNA exonuclease activity"/>
    <property type="evidence" value="ECO:0007669"/>
    <property type="project" value="TreeGrafter"/>
</dbReference>
<dbReference type="Gene3D" id="3.20.20.140">
    <property type="entry name" value="Metal-dependent hydrolases"/>
    <property type="match status" value="1"/>
</dbReference>
<protein>
    <recommendedName>
        <fullName evidence="1">Polymerase/histidinol phosphatase N-terminal domain-containing protein</fullName>
    </recommendedName>
</protein>
<dbReference type="InterPro" id="IPR016195">
    <property type="entry name" value="Pol/histidinol_Pase-like"/>
</dbReference>
<dbReference type="EMBL" id="NZEX01000143">
    <property type="protein sequence ID" value="MAH64212.1"/>
    <property type="molecule type" value="Genomic_DNA"/>
</dbReference>
<feature type="domain" description="Polymerase/histidinol phosphatase N-terminal" evidence="1">
    <location>
        <begin position="147"/>
        <end position="211"/>
    </location>
</feature>
<dbReference type="InterPro" id="IPR003141">
    <property type="entry name" value="Pol/His_phosphatase_N"/>
</dbReference>
<dbReference type="NCBIfam" id="NF038032">
    <property type="entry name" value="CehA_McbA_metalo"/>
    <property type="match status" value="1"/>
</dbReference>
<proteinExistence type="predicted"/>
<evidence type="ECO:0000313" key="2">
    <source>
        <dbReference type="EMBL" id="MAH64212.1"/>
    </source>
</evidence>
<organism evidence="2 3">
    <name type="scientific">SAR324 cluster bacterium</name>
    <dbReference type="NCBI Taxonomy" id="2024889"/>
    <lineage>
        <taxon>Bacteria</taxon>
        <taxon>Deltaproteobacteria</taxon>
        <taxon>SAR324 cluster</taxon>
    </lineage>
</organism>
<dbReference type="SMART" id="SM00481">
    <property type="entry name" value="POLIIIAc"/>
    <property type="match status" value="1"/>
</dbReference>
<evidence type="ECO:0000259" key="1">
    <source>
        <dbReference type="SMART" id="SM00481"/>
    </source>
</evidence>
<dbReference type="PANTHER" id="PTHR42924:SF3">
    <property type="entry name" value="POLYMERASE_HISTIDINOL PHOSPHATASE N-TERMINAL DOMAIN-CONTAINING PROTEIN"/>
    <property type="match status" value="1"/>
</dbReference>
<reference evidence="3" key="1">
    <citation type="submission" date="2017-09" db="EMBL/GenBank/DDBJ databases">
        <title>The Reconstruction of 2,631 Draft Metagenome-Assembled Genomes from the Global Oceans.</title>
        <authorList>
            <person name="Tully B.J."/>
            <person name="Graham E.D."/>
            <person name="Heidelberg J.F."/>
        </authorList>
    </citation>
    <scope>NUCLEOTIDE SEQUENCE [LARGE SCALE GENOMIC DNA]</scope>
</reference>
<dbReference type="GO" id="GO:0004534">
    <property type="term" value="F:5'-3' RNA exonuclease activity"/>
    <property type="evidence" value="ECO:0007669"/>
    <property type="project" value="TreeGrafter"/>
</dbReference>
<dbReference type="PANTHER" id="PTHR42924">
    <property type="entry name" value="EXONUCLEASE"/>
    <property type="match status" value="1"/>
</dbReference>
<evidence type="ECO:0000313" key="3">
    <source>
        <dbReference type="Proteomes" id="UP000226525"/>
    </source>
</evidence>
<accession>A0A2D6YM43</accession>
<dbReference type="Pfam" id="PF02811">
    <property type="entry name" value="PHP"/>
    <property type="match status" value="1"/>
</dbReference>
<dbReference type="InterPro" id="IPR004013">
    <property type="entry name" value="PHP_dom"/>
</dbReference>
<sequence length="459" mass="50889">MKQEIFGHLSLDTMATHIPHKFIVPEGTNTLRLEFTHTPEHPGVGNIPHQLSISVYGPNGARGTRHNNDDQQPIISKNWASPGYLSGPIEPGEWTVELDVHRILPPGSVDYQINVFCGNEVTDARTPMPGPMMPNSLRRRGPGWYTGDLHGHTYHSDGDFSPAEFLEEALKRGYDFVALTDHNTQSAIPEITSLAGEAITILSGVELTTFNGHAVVLGVNEWTEWRVKDGNSMSALASDLQNRGALYIIAHPKSEGHPICTGCRWAFSDMMPGPARHVEVWNRGWAGSHNEPGLRQFYKWLNEGFRMVASSGTDTHRSTPPEVRIGANRVYAYDNTQDEILDGLRRGHSFVTSGPEIQFTAETEDSGACMGDLVKPGQLTLHLSWSSGSNGVDSSELEAVLIKNNKTLSRWSCGEHEDSEFTIFSEEADWFSLELRDRRGELHALSNPIFVGQQVGTWR</sequence>
<dbReference type="AlphaFoldDB" id="A0A2D6YM43"/>
<dbReference type="Proteomes" id="UP000226525">
    <property type="component" value="Unassembled WGS sequence"/>
</dbReference>
<dbReference type="SUPFAM" id="SSF89550">
    <property type="entry name" value="PHP domain-like"/>
    <property type="match status" value="1"/>
</dbReference>
<comment type="caution">
    <text evidence="2">The sequence shown here is derived from an EMBL/GenBank/DDBJ whole genome shotgun (WGS) entry which is preliminary data.</text>
</comment>